<dbReference type="GO" id="GO:0003677">
    <property type="term" value="F:DNA binding"/>
    <property type="evidence" value="ECO:0007669"/>
    <property type="project" value="TreeGrafter"/>
</dbReference>
<dbReference type="AlphaFoldDB" id="A0AAU9TTY8"/>
<feature type="domain" description="DDE-1" evidence="2">
    <location>
        <begin position="25"/>
        <end position="189"/>
    </location>
</feature>
<reference evidence="3" key="1">
    <citation type="submission" date="2022-03" db="EMBL/GenBank/DDBJ databases">
        <authorList>
            <person name="Tunstrom K."/>
        </authorList>
    </citation>
    <scope>NUCLEOTIDE SEQUENCE</scope>
</reference>
<dbReference type="GO" id="GO:0005634">
    <property type="term" value="C:nucleus"/>
    <property type="evidence" value="ECO:0007669"/>
    <property type="project" value="TreeGrafter"/>
</dbReference>
<dbReference type="InterPro" id="IPR050863">
    <property type="entry name" value="CenT-Element_Derived"/>
</dbReference>
<gene>
    <name evidence="3" type="ORF">EEDITHA_LOCUS4182</name>
</gene>
<dbReference type="PANTHER" id="PTHR19303:SF74">
    <property type="entry name" value="POGO TRANSPOSABLE ELEMENT WITH KRAB DOMAIN"/>
    <property type="match status" value="1"/>
</dbReference>
<evidence type="ECO:0000259" key="2">
    <source>
        <dbReference type="Pfam" id="PF03184"/>
    </source>
</evidence>
<accession>A0AAU9TTY8</accession>
<evidence type="ECO:0000313" key="3">
    <source>
        <dbReference type="EMBL" id="CAH2087980.1"/>
    </source>
</evidence>
<keyword evidence="4" id="KW-1185">Reference proteome</keyword>
<dbReference type="InterPro" id="IPR004875">
    <property type="entry name" value="DDE_SF_endonuclease_dom"/>
</dbReference>
<feature type="region of interest" description="Disordered" evidence="1">
    <location>
        <begin position="571"/>
        <end position="618"/>
    </location>
</feature>
<dbReference type="Proteomes" id="UP001153954">
    <property type="component" value="Unassembled WGS sequence"/>
</dbReference>
<evidence type="ECO:0000313" key="4">
    <source>
        <dbReference type="Proteomes" id="UP001153954"/>
    </source>
</evidence>
<name>A0AAU9TTY8_EUPED</name>
<proteinExistence type="predicted"/>
<protein>
    <recommendedName>
        <fullName evidence="2">DDE-1 domain-containing protein</fullName>
    </recommendedName>
</protein>
<dbReference type="Pfam" id="PF03184">
    <property type="entry name" value="DDE_1"/>
    <property type="match status" value="1"/>
</dbReference>
<evidence type="ECO:0000256" key="1">
    <source>
        <dbReference type="SAM" id="MobiDB-lite"/>
    </source>
</evidence>
<comment type="caution">
    <text evidence="3">The sequence shown here is derived from an EMBL/GenBank/DDBJ whole genome shotgun (WGS) entry which is preliminary data.</text>
</comment>
<dbReference type="PANTHER" id="PTHR19303">
    <property type="entry name" value="TRANSPOSON"/>
    <property type="match status" value="1"/>
</dbReference>
<organism evidence="3 4">
    <name type="scientific">Euphydryas editha</name>
    <name type="common">Edith's checkerspot</name>
    <dbReference type="NCBI Taxonomy" id="104508"/>
    <lineage>
        <taxon>Eukaryota</taxon>
        <taxon>Metazoa</taxon>
        <taxon>Ecdysozoa</taxon>
        <taxon>Arthropoda</taxon>
        <taxon>Hexapoda</taxon>
        <taxon>Insecta</taxon>
        <taxon>Pterygota</taxon>
        <taxon>Neoptera</taxon>
        <taxon>Endopterygota</taxon>
        <taxon>Lepidoptera</taxon>
        <taxon>Glossata</taxon>
        <taxon>Ditrysia</taxon>
        <taxon>Papilionoidea</taxon>
        <taxon>Nymphalidae</taxon>
        <taxon>Nymphalinae</taxon>
        <taxon>Euphydryas</taxon>
    </lineage>
</organism>
<sequence>MVPVTVLATKGDKTVYNIVGNDEKECLTTLICGNAAGQMLPPMVLFPYKRIPRNIVTSMPKGWGIGCSDSGWMTAETFYGYISNVFYPWLLKNEITFPIILYLDGHASHLSYPLTKFCREMKIELVALYPNATHILQPMDVAMFRPLKAAWSHEVREWRMEHNGESLKRENFAPILEKSLKTLNISEILKNGFNSTGLHPFCPDAINYKKYFASSEIDNTAETESTSNSSQVNDHLRFIENNIEDTLLEEFRSQQQFAHWNGAQDHASLFLFWQKKSHHLIFLRLAGFNLIVMKYMRILLNEDVTLVLKTCTIWHRIKYIVNTVAAKARSLVHNSDSNQVESFNNIIAKFIGGKRINFSLRQGYEARYNAAVVSFNTKRPLSTLHRTILGKSPRSQIKKIEGIRIKRQGKRSKCLRKGRRLFPKTKECDKDYGENCQKPDMTTLEYIRCKEDFLKILPRSEEDRRQIEKSTILQRDSTPTIFQNGFRKCGLIRWNPDKVCCIQEPSNYESTELTQIKKMTKIKELEFFLNRKLQIMIKLLNLKIVRYRFHPKKTKLFKYYKNVEKCINNLTSPNLQPEPKNASETVPITDDSNLHKELPHNNNLPSDQNESYYVRQSG</sequence>
<feature type="compositionally biased region" description="Polar residues" evidence="1">
    <location>
        <begin position="600"/>
        <end position="618"/>
    </location>
</feature>
<dbReference type="EMBL" id="CAKOGL010000007">
    <property type="protein sequence ID" value="CAH2087980.1"/>
    <property type="molecule type" value="Genomic_DNA"/>
</dbReference>